<feature type="region of interest" description="Disordered" evidence="4">
    <location>
        <begin position="2158"/>
        <end position="2254"/>
    </location>
</feature>
<sequence>MAIVENGGGILRNVSSQIALREDYRQVLRQHGCLQILLHQLRSPSLTIVSNACGTLWNLSARCEQDQTALRDMGAVSMLRNLIHSRHKMISSGSSAALRNLLSSATSSSAEGGSDRSHGGEVPGGAGGERGGGGSHPHHHHPHHHHGGSRQALMQGRKLSGQGSDLLQHHQSQSVSASASSSSTDKFEGVEGSPGGGGGSDLLHRSESEPRRFVYHGSSVAGGSEVVGHRGMMERSAEEQHGGGDGRKHLTRRQMMPRNGSENGPPPPPPPPPPPLGSRVRSPQRVARAGSQDSVGSTHSDISHDRSRAHSMLARSSQLLHKRQGGSLERRESPHAGRRHGNNNSNQFSSSSATGPRHPTPSSHHHHHPQQQQQMSLSSSSAQNMSMSGGSLVNNVPAHVWRSPAAGLYQHPHYQHLQPQQQLQQQQHQLAWTHGASPNSRIVQYMHEVALYAGVEPALGFSSPDGKSSLLTQSAPSSSGAPHPLATHYEVHTHPKSLREHVAAPRVSASSASSSNNATQAAVSSSGLPGVAMSRDGGGDMSNLSSLETDVDQPVNYSLKYQDSQPPTSAIVAAGGTGSDQNFAGYGGLHHHTAISSSSNNSNTSATGGFRVGPSSQGDLSHNMMHEPAGSTGGGGSLMMNPALISSPMRGMNNSANHGRFSAGLGYHRPFPGGGGGVQGHHSANQMQPFVNPLSSSSSVLHHHGGGGGYPGSYLPSSELSSLSSGGVGNTSSLPPGHLSGSSPSVVGGVGGYVVGGQGKMFHHAAGVPFPGSSPMPAAHQNSPSLRLQTMQQLSAYAETDLDSVVDQPTDFSLRYNEVSEADCRSEYQEQPINYSLRYRDSAAENNAGGGGSGGGSGGGGANVVGGGAGGGANSGGGAGTGGGLSHPYRDEQHCVECKYAEARRANEQLDNSSNDDQVRTFCTEGTPYLSTATSLTDLTQHGKEEEEEDEEEEGEGQRGGGVNNSGKCRTHHDCRTAMASAESGGGRVGNISISASSGNNNNHNNSSNSNASAIINSSSITGDTTKDLDDTCKNTTLLDGDRTLTAGDSEMDATTSATSATAVCGGGLRVDADPGASSSGSQTTDRHTGSTVVVGPALRSAFESQPDPTARETGTSLHQNFHADSNEGALDQTRTYYEEGTPVCFSRVSSLSSLHSSEARRDTSGGKSASLTGEVGSPAGREEGGTVEEEEDGGMAESRQGEKDSGSLDEPDTPEALVVSVIENKNAAATRAAGGGSSMRRNNPPLPNKTERESKTVTFDENHQVEETPLMFSRSSSPESLSSLDTQSVHSSVVSEYSRRASEVVSPSEIPDSPSESMPPSPRRAHSPTRRFRDFPSPAPPKGPTKVSLEFHKAANSVKPEPFVNFAAFDEEDKPINFAMRNQEMPMLRGFPGFDEEEDRPIDFSSFHREHEPPPLTFSTFQKHLPAVTAATGPTATPSTPPTSSQRRTATLPTLVEQSAETESSSSKSEVPVVYAEEGTPPTNLSETTSLSGLTMDEAREDTLSVDHLDLRSSSAVGHTRGGGQGQGSTAAMERNASDPYGYPASMMMMMRMMPPSSSSAATTTTSGEAVVGAGQNILSQQTSVPGSLLSATKTAGDDLVHPPPPPRSGTSQQQQQQQQHPQHPHHSYLGYGGSQPPNSSHTTSQQAVALPSSSSSSLPAPPTPTRRFPAHSRDPLQQQHQQQQQQQQNSLSSQPQPSSQELTSRLTQKSSSSESRGEANNVMATSSGFDRDELARSGVKAITAATRSMTLEGEEPNLPKVKERDWGTQMLPPPSSSSDLAPKSKPHPTTTSASLSAAAAQSLPSASPAQQQQHQQQQSAATATTTTTTSSASGASGVKPWSPATEQLKQEDKDSSMSEVSEGEEDILAQCISSGMPTPTSSARKPRRPSSDGNAKRRSSGIPTKSDATVSSSASSSVAAGKTAAGSGGSKTAGGHTGGGQRSSSSRVGAAAAAGGKGQSSPSSSSSASKPPRPSGSSKSQRHSSGSGSSKPEGSKSSSSSSSRHQGNSPKSGSSSSAAKASTAAASQGSTHSNSQQQQQQSVKQQSGSQQTAKSASRQGSATAHHATKPSASKNLTPILNKAAKTAAAASTIPPQSSTTTAMTKNSGKTSQTGLLPMMQDVEEYADFSEDYVKSYATEGTPLNFSAATSLSDLSMLTQSSNSPKKSSSSSGKSPGDDAKSDNSSVCEESEELLLSQMIQSGMPKNKNSRKSGGGGGGGGGGGDPSDNSALPGGPDDNGGGGSGKPNSRDCNLSAFVPRTSNLTLVAPFTDFIAVDTVKTYNVEGTPRNFSAATSLSDLTIDSIEHSNTAGVVSASGNGGLQAQREGKGVGGQKVNRAQGSGGGMSAGGGVKKQQRQQQQHNQHQSVDVARMGDPYNNSNSGGGGTFSPPSNDTLHTYGVEGTPVTFSRSDSLSSLGGGDVDDRCYNDDGSMMGVAPGPLLAPAHKPSHGGGGVGSNLVPSGYLSALSAACDLDEAEDDYAGSCLPQGERHVIGQSSEDSSVAGDKGDKPIKFTVEDTPVCFSRNSSLSSLNSSDQGERTSGAAATSTTADRQSTNGRPQKDVKGTAAGSTAVMGQGSNPSSSQAMVGRGLRARDDNDDDDDDELADCDPTPSEQALLEQCINAAMPKSRIPRGEEHARRHTRAKFSIQKGAAGAGGNGGRGGVNSRGQGHGGITKSASLEIPSAVGGGGVSSSGMMLSSSSQLSGSSSSVSRHHSGSRHHQHPSGAHSASGSQSSLDGSRDLDLGYSGGSGGYYNSGGGGYEKQLMTRSCSDTTELELEFPPPDPHQQHPPHAHGRRQSRYSSWRRQRRMSQEDAHTTHGLAQPDSYTSSSSHRGGGAGEEVGGGPRYRSHSQDSENFQKMQKDISNKLAQANRRGAWGGYQGSLDSLDAVRDCPEVQNFYTEQRVSASRSGSGDGSSSRGGVGGSSGGRVAVGDGGRDVGNRSSSSSAEKCDTEKNVSDFAARVREISNDSMAGLLALKDDADIDAAVFGGHGVVEVTADSDMSVDLGRDISGIVSDISNMTLKAEEDEEDEEEEMEDRRVDGGDGYRERGGQLSGREGGERYSEQFDEEDVEEDSDGEGEDEVRYYTYNEDEEGEEEDDDDDYLGDEYDQVPFSGQNFSEETSLLLEENVNLIVSEIQTNKMSGSTVDEDLFIENETISLVSNDYASDTNSEVSATWSNTSDRMSDFSSATATLADGQSQAPGGMAAGRGRPKIVKPGPRGRGVMGVVAQKQVDEKAVRGRRKPLYPGAKRAVAIGNSAGVASARGGLRQATNGNGGGGAVGRGVGAPGGRGGHQPGFGSQRGGAVNGVKRTPPKGTEQGGNVAQVSPRARKEVGSSKPASGNGSPREKSTTVGAARGRLVGGPGAGNRGASSSSSHGGMNNLNKPAGRGRGGGGSNPGGRLSQRGVNGQHLPAGKTSPPSGGAVGRVASASPARPSNTSITPGRPANNSTARRNMSGPPASSKKSAAGMNSSPSSVANNGKLTSSPPSSENKENKEHQGQVMMREKKSSTVAAAEGGPNRFSSGSLDSGGETGNSSSNRGGGGSSRTVPGSWSKALDSFNFVVDSGQDVQPVYKQMQMQRNAKDAPPSVRRALKAPNGGVVAVAVPPTTGGGGGVGGSPPSALPTPRQGGRSNPGGKVGPNNSTSRPSSAGDRRSGGSVSSGVSPASGGKTGHSAKPHNGNTKSPQTPSQVANNRTGASNHSGNRSSSDSLHQATNQHSTSPAGGSNGVRRASNSSGSGIPTPRRSDGSSPSSDSNKRTPPGTVGKKQVASKIASLWKRDGSLDRSPSRDSPLSSCSSSSSRLPVFTKTPPGGASAPGKHKPSSLPPSGVRAKAATLPTNCGLGSSGKSHSLLDGISKSSTYEKISSLTATGAPRNAVGGGQQRAAPGNLRRGGSDRNSSNSNRSGGSAVVRREEERGGSFDSPETGVRRGEVFELCNDDDDEDVSDRSFDYDHDDDDDVEVAAGRYEGNSSLDNVFDSSSSEARFRVVKDRCVDSTSDSVEWLEPSTTSSLSSYNIDSSTFRKKKKSGHNASCDLTLPNADETCRSMCSFNDSVGSPAARANLSATSTSLSSMLAGREDVGAAADQRGSRHTGADNSEEVDKTKSSKKGKSGEEKTGGKTKSKVAQSLKKLFGSGRSNKEKDGSTSSSSSKGKNKSSGGGGGKQKDSGVTVAAATSSNSLLLSPTREVVEEDRVPAVCHQGVNTNPGAAGSKVVGGSLRPEHKSSPSAIVAPFNYSPPSAASNNVAGGNNYNNSSSNDGLILELNPTSGGGGGSNNIIINNNNNNSNSVNNRTGTPMGIESSTTTATTRVGDNNDDDGGDDGDNTNDKDDRPMTKTEMLLARRRKSYLTSTRSEEGEMTPGCMVTTV</sequence>
<feature type="compositionally biased region" description="Gly residues" evidence="4">
    <location>
        <begin position="2916"/>
        <end position="2931"/>
    </location>
</feature>
<feature type="compositionally biased region" description="Polar residues" evidence="4">
    <location>
        <begin position="291"/>
        <end position="300"/>
    </location>
</feature>
<feature type="compositionally biased region" description="Polar residues" evidence="4">
    <location>
        <begin position="2578"/>
        <end position="2587"/>
    </location>
</feature>
<feature type="compositionally biased region" description="Low complexity" evidence="4">
    <location>
        <begin position="2358"/>
        <end position="2367"/>
    </location>
</feature>
<dbReference type="RefSeq" id="XP_035829045.1">
    <property type="nucleotide sequence ID" value="XM_035973152.1"/>
</dbReference>
<feature type="compositionally biased region" description="Acidic residues" evidence="4">
    <location>
        <begin position="2598"/>
        <end position="2609"/>
    </location>
</feature>
<feature type="compositionally biased region" description="Low complexity" evidence="4">
    <location>
        <begin position="991"/>
        <end position="1011"/>
    </location>
</feature>
<feature type="compositionally biased region" description="Polar residues" evidence="4">
    <location>
        <begin position="929"/>
        <end position="940"/>
    </location>
</feature>
<feature type="region of interest" description="Disordered" evidence="4">
    <location>
        <begin position="1590"/>
        <end position="2120"/>
    </location>
</feature>
<feature type="compositionally biased region" description="Low complexity" evidence="4">
    <location>
        <begin position="712"/>
        <end position="743"/>
    </location>
</feature>
<feature type="compositionally biased region" description="Polar residues" evidence="4">
    <location>
        <begin position="3717"/>
        <end position="3730"/>
    </location>
</feature>
<feature type="compositionally biased region" description="Low complexity" evidence="4">
    <location>
        <begin position="1944"/>
        <end position="2053"/>
    </location>
</feature>
<feature type="region of interest" description="Disordered" evidence="4">
    <location>
        <begin position="1157"/>
        <end position="1348"/>
    </location>
</feature>
<feature type="compositionally biased region" description="Polar residues" evidence="4">
    <location>
        <begin position="3440"/>
        <end position="3459"/>
    </location>
</feature>
<feature type="compositionally biased region" description="Low complexity" evidence="4">
    <location>
        <begin position="3604"/>
        <end position="3614"/>
    </location>
</feature>
<feature type="compositionally biased region" description="Gly residues" evidence="4">
    <location>
        <begin position="2655"/>
        <end position="2675"/>
    </location>
</feature>
<feature type="compositionally biased region" description="Low complexity" evidence="4">
    <location>
        <begin position="1304"/>
        <end position="1317"/>
    </location>
</feature>
<feature type="region of interest" description="Disordered" evidence="4">
    <location>
        <begin position="1456"/>
        <end position="1494"/>
    </location>
</feature>
<feature type="compositionally biased region" description="Gly residues" evidence="4">
    <location>
        <begin position="3394"/>
        <end position="3403"/>
    </location>
</feature>
<dbReference type="SMART" id="SM00185">
    <property type="entry name" value="ARM"/>
    <property type="match status" value="2"/>
</dbReference>
<feature type="compositionally biased region" description="Gly residues" evidence="4">
    <location>
        <begin position="2342"/>
        <end position="2353"/>
    </location>
</feature>
<feature type="compositionally biased region" description="Polar residues" evidence="4">
    <location>
        <begin position="1104"/>
        <end position="1124"/>
    </location>
</feature>
<feature type="region of interest" description="Disordered" evidence="4">
    <location>
        <begin position="1104"/>
        <end position="1130"/>
    </location>
</feature>
<evidence type="ECO:0000256" key="4">
    <source>
        <dbReference type="SAM" id="MobiDB-lite"/>
    </source>
</evidence>
<feature type="region of interest" description="Disordered" evidence="4">
    <location>
        <begin position="672"/>
        <end position="743"/>
    </location>
</feature>
<evidence type="ECO:0000313" key="6">
    <source>
        <dbReference type="RefSeq" id="XP_035829045.1"/>
    </source>
</evidence>
<evidence type="ECO:0000313" key="5">
    <source>
        <dbReference type="Proteomes" id="UP000694888"/>
    </source>
</evidence>
<feature type="compositionally biased region" description="Gly residues" evidence="4">
    <location>
        <begin position="2214"/>
        <end position="2226"/>
    </location>
</feature>
<feature type="compositionally biased region" description="Low complexity" evidence="4">
    <location>
        <begin position="3848"/>
        <end position="3860"/>
    </location>
</feature>
<keyword evidence="2" id="KW-0879">Wnt signaling pathway</keyword>
<dbReference type="Pfam" id="PF05923">
    <property type="entry name" value="APC_r"/>
    <property type="match status" value="6"/>
</dbReference>
<feature type="compositionally biased region" description="Low complexity" evidence="4">
    <location>
        <begin position="1778"/>
        <end position="1835"/>
    </location>
</feature>
<dbReference type="Gene3D" id="1.25.10.10">
    <property type="entry name" value="Leucine-rich Repeat Variant"/>
    <property type="match status" value="1"/>
</dbReference>
<feature type="region of interest" description="Disordered" evidence="4">
    <location>
        <begin position="1432"/>
        <end position="1451"/>
    </location>
</feature>
<dbReference type="InterPro" id="IPR011989">
    <property type="entry name" value="ARM-like"/>
</dbReference>
<feature type="compositionally biased region" description="Polar residues" evidence="4">
    <location>
        <begin position="1873"/>
        <end position="1885"/>
    </location>
</feature>
<feature type="compositionally biased region" description="Basic residues" evidence="4">
    <location>
        <begin position="136"/>
        <end position="148"/>
    </location>
</feature>
<feature type="compositionally biased region" description="Low complexity" evidence="4">
    <location>
        <begin position="2726"/>
        <end position="2740"/>
    </location>
</feature>
<feature type="compositionally biased region" description="Basic and acidic residues" evidence="4">
    <location>
        <begin position="1250"/>
        <end position="1267"/>
    </location>
</feature>
<feature type="compositionally biased region" description="Low complexity" evidence="4">
    <location>
        <begin position="1456"/>
        <end position="1475"/>
    </location>
</feature>
<feature type="compositionally biased region" description="Low complexity" evidence="4">
    <location>
        <begin position="370"/>
        <end position="388"/>
    </location>
</feature>
<dbReference type="InterPro" id="IPR016024">
    <property type="entry name" value="ARM-type_fold"/>
</dbReference>
<feature type="compositionally biased region" description="Basic and acidic residues" evidence="4">
    <location>
        <begin position="3783"/>
        <end position="3794"/>
    </location>
</feature>
<dbReference type="PANTHER" id="PTHR12607">
    <property type="entry name" value="ADENOMATOUS POLYPOSIS COLI PROTEIN FAMILY"/>
    <property type="match status" value="1"/>
</dbReference>
<feature type="compositionally biased region" description="Low complexity" evidence="4">
    <location>
        <begin position="171"/>
        <end position="183"/>
    </location>
</feature>
<feature type="compositionally biased region" description="Basic residues" evidence="4">
    <location>
        <begin position="2792"/>
        <end position="2812"/>
    </location>
</feature>
<dbReference type="GeneID" id="101860060"/>
<feature type="compositionally biased region" description="Low complexity" evidence="4">
    <location>
        <begin position="4065"/>
        <end position="4082"/>
    </location>
</feature>
<feature type="region of interest" description="Disordered" evidence="4">
    <location>
        <begin position="1072"/>
        <end position="1092"/>
    </location>
</feature>
<feature type="compositionally biased region" description="Basic and acidic residues" evidence="4">
    <location>
        <begin position="3496"/>
        <end position="3514"/>
    </location>
</feature>
<feature type="compositionally biased region" description="Basic residues" evidence="4">
    <location>
        <begin position="2714"/>
        <end position="2725"/>
    </location>
</feature>
<feature type="region of interest" description="Disordered" evidence="4">
    <location>
        <begin position="502"/>
        <end position="547"/>
    </location>
</feature>
<dbReference type="Proteomes" id="UP000694888">
    <property type="component" value="Unplaced"/>
</dbReference>
<feature type="compositionally biased region" description="Low complexity" evidence="4">
    <location>
        <begin position="342"/>
        <end position="352"/>
    </location>
</feature>
<feature type="region of interest" description="Disordered" evidence="4">
    <location>
        <begin position="2905"/>
        <end position="2960"/>
    </location>
</feature>
<feature type="compositionally biased region" description="Basic and acidic residues" evidence="4">
    <location>
        <begin position="3041"/>
        <end position="3055"/>
    </location>
</feature>
<feature type="compositionally biased region" description="Low complexity" evidence="4">
    <location>
        <begin position="1651"/>
        <end position="1660"/>
    </location>
</feature>
<feature type="region of interest" description="Disordered" evidence="4">
    <location>
        <begin position="465"/>
        <end position="486"/>
    </location>
</feature>
<feature type="compositionally biased region" description="Basic and acidic residues" evidence="4">
    <location>
        <begin position="4106"/>
        <end position="4124"/>
    </location>
</feature>
<feature type="compositionally biased region" description="Low complexity" evidence="4">
    <location>
        <begin position="3651"/>
        <end position="3674"/>
    </location>
</feature>
<feature type="compositionally biased region" description="Low complexity" evidence="4">
    <location>
        <begin position="468"/>
        <end position="479"/>
    </location>
</feature>
<feature type="region of interest" description="Disordered" evidence="4">
    <location>
        <begin position="3272"/>
        <end position="3558"/>
    </location>
</feature>
<dbReference type="Pfam" id="PF00514">
    <property type="entry name" value="Arm"/>
    <property type="match status" value="1"/>
</dbReference>
<feature type="region of interest" description="Disordered" evidence="4">
    <location>
        <begin position="3200"/>
        <end position="3228"/>
    </location>
</feature>
<feature type="compositionally biased region" description="Gly residues" evidence="4">
    <location>
        <begin position="3279"/>
        <end position="3311"/>
    </location>
</feature>
<feature type="compositionally biased region" description="Acidic residues" evidence="4">
    <location>
        <begin position="1186"/>
        <end position="1195"/>
    </location>
</feature>
<feature type="region of interest" description="Disordered" evidence="4">
    <location>
        <begin position="926"/>
        <end position="1011"/>
    </location>
</feature>
<feature type="region of interest" description="Disordered" evidence="4">
    <location>
        <begin position="3578"/>
        <end position="3860"/>
    </location>
</feature>
<feature type="region of interest" description="Disordered" evidence="4">
    <location>
        <begin position="3024"/>
        <end position="3118"/>
    </location>
</feature>
<feature type="compositionally biased region" description="Polar residues" evidence="4">
    <location>
        <begin position="1703"/>
        <end position="1716"/>
    </location>
</feature>
<feature type="compositionally biased region" description="Low complexity" evidence="4">
    <location>
        <begin position="3705"/>
        <end position="3716"/>
    </location>
</feature>
<feature type="compositionally biased region" description="Gly residues" evidence="4">
    <location>
        <begin position="121"/>
        <end position="135"/>
    </location>
</feature>
<feature type="compositionally biased region" description="Low complexity" evidence="4">
    <location>
        <begin position="2162"/>
        <end position="2176"/>
    </location>
</feature>
<feature type="region of interest" description="Disordered" evidence="4">
    <location>
        <begin position="1512"/>
        <end position="1538"/>
    </location>
</feature>
<feature type="compositionally biased region" description="Acidic residues" evidence="4">
    <location>
        <begin position="4320"/>
        <end position="4331"/>
    </location>
</feature>
<feature type="compositionally biased region" description="Low complexity" evidence="4">
    <location>
        <begin position="2525"/>
        <end position="2552"/>
    </location>
</feature>
<feature type="region of interest" description="Disordered" evidence="4">
    <location>
        <begin position="2317"/>
        <end position="2421"/>
    </location>
</feature>
<feature type="compositionally biased region" description="Low complexity" evidence="4">
    <location>
        <begin position="3894"/>
        <end position="3914"/>
    </location>
</feature>
<feature type="region of interest" description="Disordered" evidence="4">
    <location>
        <begin position="235"/>
        <end position="391"/>
    </location>
</feature>
<feature type="region of interest" description="Disordered" evidence="4">
    <location>
        <begin position="1036"/>
        <end position="1060"/>
    </location>
</feature>
<feature type="compositionally biased region" description="Gly residues" evidence="4">
    <location>
        <begin position="2837"/>
        <end position="2849"/>
    </location>
</feature>
<feature type="region of interest" description="Disordered" evidence="4">
    <location>
        <begin position="106"/>
        <end position="205"/>
    </location>
</feature>
<evidence type="ECO:0000256" key="3">
    <source>
        <dbReference type="PROSITE-ProRule" id="PRU00259"/>
    </source>
</evidence>
<dbReference type="InterPro" id="IPR026818">
    <property type="entry name" value="Apc_fam"/>
</dbReference>
<feature type="repeat" description="ARM" evidence="3">
    <location>
        <begin position="32"/>
        <end position="74"/>
    </location>
</feature>
<feature type="region of interest" description="Disordered" evidence="4">
    <location>
        <begin position="4290"/>
        <end position="4374"/>
    </location>
</feature>
<feature type="compositionally biased region" description="Low complexity" evidence="4">
    <location>
        <begin position="1677"/>
        <end position="1702"/>
    </location>
</feature>
<dbReference type="PROSITE" id="PS50176">
    <property type="entry name" value="ARM_REPEAT"/>
    <property type="match status" value="1"/>
</dbReference>
<comment type="similarity">
    <text evidence="1">Belongs to the adenomatous polyposis coli (APC) family.</text>
</comment>
<feature type="compositionally biased region" description="Low complexity" evidence="4">
    <location>
        <begin position="1271"/>
        <end position="1289"/>
    </location>
</feature>
<name>A0ABM1W302_APLCA</name>
<feature type="compositionally biased region" description="Acidic residues" evidence="4">
    <location>
        <begin position="3030"/>
        <end position="3040"/>
    </location>
</feature>
<feature type="compositionally biased region" description="Gly residues" evidence="4">
    <location>
        <begin position="2749"/>
        <end position="2764"/>
    </location>
</feature>
<protein>
    <submittedName>
        <fullName evidence="6">Uncharacterized protein LOC101860060 isoform X2</fullName>
    </submittedName>
</protein>
<feature type="compositionally biased region" description="Basic and acidic residues" evidence="4">
    <location>
        <begin position="4332"/>
        <end position="4341"/>
    </location>
</feature>
<feature type="compositionally biased region" description="Polar residues" evidence="4">
    <location>
        <begin position="1637"/>
        <end position="1649"/>
    </location>
</feature>
<feature type="compositionally biased region" description="Basic and acidic residues" evidence="4">
    <location>
        <begin position="235"/>
        <end position="248"/>
    </location>
</feature>
<accession>A0ABM1W302</accession>
<feature type="compositionally biased region" description="Polar residues" evidence="4">
    <location>
        <begin position="2054"/>
        <end position="2064"/>
    </location>
</feature>
<feature type="compositionally biased region" description="Acidic residues" evidence="4">
    <location>
        <begin position="946"/>
        <end position="955"/>
    </location>
</feature>
<feature type="compositionally biased region" description="Acidic residues" evidence="4">
    <location>
        <begin position="3070"/>
        <end position="3086"/>
    </location>
</feature>
<keyword evidence="5" id="KW-1185">Reference proteome</keyword>
<dbReference type="InterPro" id="IPR009223">
    <property type="entry name" value="APC_rpt"/>
</dbReference>
<feature type="region of interest" description="Disordered" evidence="4">
    <location>
        <begin position="4062"/>
        <end position="4179"/>
    </location>
</feature>
<feature type="compositionally biased region" description="Polar residues" evidence="4">
    <location>
        <begin position="3685"/>
        <end position="3704"/>
    </location>
</feature>
<feature type="compositionally biased region" description="Polar residues" evidence="4">
    <location>
        <begin position="1482"/>
        <end position="1494"/>
    </location>
</feature>
<dbReference type="InterPro" id="IPR000225">
    <property type="entry name" value="Armadillo"/>
</dbReference>
<feature type="compositionally biased region" description="Low complexity" evidence="4">
    <location>
        <begin position="1910"/>
        <end position="1927"/>
    </location>
</feature>
<feature type="compositionally biased region" description="Polar residues" evidence="4">
    <location>
        <begin position="4307"/>
        <end position="4317"/>
    </location>
</feature>
<feature type="region of interest" description="Disordered" evidence="4">
    <location>
        <begin position="594"/>
        <end position="635"/>
    </location>
</feature>
<feature type="compositionally biased region" description="Low complexity" evidence="4">
    <location>
        <begin position="594"/>
        <end position="607"/>
    </location>
</feature>
<dbReference type="PANTHER" id="PTHR12607:SF12">
    <property type="entry name" value="APC-LIKE, ISOFORM A-RELATED"/>
    <property type="match status" value="1"/>
</dbReference>
<evidence type="ECO:0000256" key="2">
    <source>
        <dbReference type="ARBA" id="ARBA00022687"/>
    </source>
</evidence>
<feature type="compositionally biased region" description="Low complexity" evidence="4">
    <location>
        <begin position="3461"/>
        <end position="3475"/>
    </location>
</feature>
<feature type="compositionally biased region" description="Polar residues" evidence="4">
    <location>
        <begin position="3476"/>
        <end position="3495"/>
    </location>
</feature>
<feature type="compositionally biased region" description="Low complexity" evidence="4">
    <location>
        <begin position="3374"/>
        <end position="3384"/>
    </location>
</feature>
<gene>
    <name evidence="6" type="primary">LOC101860060</name>
</gene>
<feature type="compositionally biased region" description="Gly residues" evidence="4">
    <location>
        <begin position="1928"/>
        <end position="1943"/>
    </location>
</feature>
<reference evidence="6" key="1">
    <citation type="submission" date="2025-08" db="UniProtKB">
        <authorList>
            <consortium name="RefSeq"/>
        </authorList>
    </citation>
    <scope>IDENTIFICATION</scope>
</reference>
<feature type="compositionally biased region" description="Low complexity" evidence="4">
    <location>
        <begin position="1610"/>
        <end position="1623"/>
    </location>
</feature>
<feature type="compositionally biased region" description="Low complexity" evidence="4">
    <location>
        <begin position="504"/>
        <end position="526"/>
    </location>
</feature>
<feature type="compositionally biased region" description="Polar residues" evidence="4">
    <location>
        <begin position="2095"/>
        <end position="2116"/>
    </location>
</feature>
<feature type="region of interest" description="Disordered" evidence="4">
    <location>
        <begin position="2525"/>
        <end position="2872"/>
    </location>
</feature>
<feature type="compositionally biased region" description="Pro residues" evidence="4">
    <location>
        <begin position="264"/>
        <end position="276"/>
    </location>
</feature>
<evidence type="ECO:0000256" key="1">
    <source>
        <dbReference type="ARBA" id="ARBA00009051"/>
    </source>
</evidence>
<feature type="compositionally biased region" description="Low complexity" evidence="4">
    <location>
        <begin position="2695"/>
        <end position="2713"/>
    </location>
</feature>
<organism evidence="5 6">
    <name type="scientific">Aplysia californica</name>
    <name type="common">California sea hare</name>
    <dbReference type="NCBI Taxonomy" id="6500"/>
    <lineage>
        <taxon>Eukaryota</taxon>
        <taxon>Metazoa</taxon>
        <taxon>Spiralia</taxon>
        <taxon>Lophotrochozoa</taxon>
        <taxon>Mollusca</taxon>
        <taxon>Gastropoda</taxon>
        <taxon>Heterobranchia</taxon>
        <taxon>Euthyneura</taxon>
        <taxon>Tectipleura</taxon>
        <taxon>Aplysiida</taxon>
        <taxon>Aplysioidea</taxon>
        <taxon>Aplysiidae</taxon>
        <taxon>Aplysia</taxon>
    </lineage>
</organism>
<proteinExistence type="inferred from homology"/>
<feature type="compositionally biased region" description="Acidic residues" evidence="4">
    <location>
        <begin position="3094"/>
        <end position="3114"/>
    </location>
</feature>
<feature type="compositionally biased region" description="Low complexity" evidence="4">
    <location>
        <begin position="3795"/>
        <end position="3810"/>
    </location>
</feature>
<dbReference type="SUPFAM" id="SSF48371">
    <property type="entry name" value="ARM repeat"/>
    <property type="match status" value="1"/>
</dbReference>
<feature type="region of interest" description="Disordered" evidence="4">
    <location>
        <begin position="3873"/>
        <end position="3964"/>
    </location>
</feature>